<sequence length="385" mass="41718">MVCVRFDANVVLPSGVCLLDMSKPNGGSALFAPVLAGHHGSVFAAMGVDYVFAGVLFAKIMVCVRFDANVVLPSGVCLLDMSKPNGGSALFAPVLAGHHGSVFAAMGSDGERCALLWIMKRESGTYLGRAARHRVCSHGVLPPFLSGFALPVGVDARPGKGSMSSWANNKHKQSPHLGRCSLNTKGSLLKKGVRGMEIQGNFVKFTGIGIYLEDKAIPLLASKWKGKIAEELVNSVEFFRDIVTGIPQLNFFENQGCVNFNVRQEDLDLLAARLQELGDMNVWKTLCQISFCNILYMLLFASMCYFTIPDYLIILAADIAQESNLSSSPATPVDTFPHGELARKAYLKRNLGQYQILKGIKRTESHSGEAQHIESESIAQGCTDL</sequence>
<comment type="catalytic activity">
    <reaction evidence="6">
        <text>a chalcone = a flavanone.</text>
        <dbReference type="EC" id="5.5.1.6"/>
    </reaction>
</comment>
<evidence type="ECO:0000256" key="2">
    <source>
        <dbReference type="ARBA" id="ARBA00007166"/>
    </source>
</evidence>
<dbReference type="PANTHER" id="PTHR28039:SF8">
    <property type="entry name" value="CHALCONE--FLAVANONE ISOMERASE 1-RELATED"/>
    <property type="match status" value="1"/>
</dbReference>
<evidence type="ECO:0000256" key="1">
    <source>
        <dbReference type="ARBA" id="ARBA00004966"/>
    </source>
</evidence>
<feature type="transmembrane region" description="Helical" evidence="8">
    <location>
        <begin position="294"/>
        <end position="317"/>
    </location>
</feature>
<dbReference type="InterPro" id="IPR044164">
    <property type="entry name" value="CFI"/>
</dbReference>
<evidence type="ECO:0000256" key="7">
    <source>
        <dbReference type="RuleBase" id="RU361158"/>
    </source>
</evidence>
<keyword evidence="8" id="KW-1133">Transmembrane helix</keyword>
<reference evidence="10 11" key="1">
    <citation type="journal article" date="2018" name="Mol. Plant">
        <title>The genome of Artemisia annua provides insight into the evolution of Asteraceae family and artemisinin biosynthesis.</title>
        <authorList>
            <person name="Shen Q."/>
            <person name="Zhang L."/>
            <person name="Liao Z."/>
            <person name="Wang S."/>
            <person name="Yan T."/>
            <person name="Shi P."/>
            <person name="Liu M."/>
            <person name="Fu X."/>
            <person name="Pan Q."/>
            <person name="Wang Y."/>
            <person name="Lv Z."/>
            <person name="Lu X."/>
            <person name="Zhang F."/>
            <person name="Jiang W."/>
            <person name="Ma Y."/>
            <person name="Chen M."/>
            <person name="Hao X."/>
            <person name="Li L."/>
            <person name="Tang Y."/>
            <person name="Lv G."/>
            <person name="Zhou Y."/>
            <person name="Sun X."/>
            <person name="Brodelius P.E."/>
            <person name="Rose J.K.C."/>
            <person name="Tang K."/>
        </authorList>
    </citation>
    <scope>NUCLEOTIDE SEQUENCE [LARGE SCALE GENOMIC DNA]</scope>
    <source>
        <strain evidence="11">cv. Huhao1</strain>
        <tissue evidence="10">Leaf</tissue>
    </source>
</reference>
<proteinExistence type="inferred from homology"/>
<feature type="domain" description="Chalcone isomerase" evidence="9">
    <location>
        <begin position="191"/>
        <end position="245"/>
    </location>
</feature>
<keyword evidence="8" id="KW-0812">Transmembrane</keyword>
<name>A0A2U1PVK0_ARTAN</name>
<dbReference type="SUPFAM" id="SSF54626">
    <property type="entry name" value="Chalcone isomerase"/>
    <property type="match status" value="1"/>
</dbReference>
<organism evidence="10 11">
    <name type="scientific">Artemisia annua</name>
    <name type="common">Sweet wormwood</name>
    <dbReference type="NCBI Taxonomy" id="35608"/>
    <lineage>
        <taxon>Eukaryota</taxon>
        <taxon>Viridiplantae</taxon>
        <taxon>Streptophyta</taxon>
        <taxon>Embryophyta</taxon>
        <taxon>Tracheophyta</taxon>
        <taxon>Spermatophyta</taxon>
        <taxon>Magnoliopsida</taxon>
        <taxon>eudicotyledons</taxon>
        <taxon>Gunneridae</taxon>
        <taxon>Pentapetalae</taxon>
        <taxon>asterids</taxon>
        <taxon>campanulids</taxon>
        <taxon>Asterales</taxon>
        <taxon>Asteraceae</taxon>
        <taxon>Asteroideae</taxon>
        <taxon>Anthemideae</taxon>
        <taxon>Artemisiinae</taxon>
        <taxon>Artemisia</taxon>
    </lineage>
</organism>
<dbReference type="InterPro" id="IPR036298">
    <property type="entry name" value="Chalcone_isomerase_sf"/>
</dbReference>
<evidence type="ECO:0000256" key="3">
    <source>
        <dbReference type="ARBA" id="ARBA00023235"/>
    </source>
</evidence>
<comment type="caution">
    <text evidence="10">The sequence shown here is derived from an EMBL/GenBank/DDBJ whole genome shotgun (WGS) entry which is preliminary data.</text>
</comment>
<gene>
    <name evidence="10" type="ORF">CTI12_AA107840</name>
</gene>
<keyword evidence="8" id="KW-0472">Membrane</keyword>
<comment type="similarity">
    <text evidence="2 7">Belongs to the chalcone isomerase family.</text>
</comment>
<dbReference type="UniPathway" id="UPA00154"/>
<protein>
    <recommendedName>
        <fullName evidence="7">Chalcone-flavonone isomerase family protein</fullName>
    </recommendedName>
</protein>
<comment type="function">
    <text evidence="5">Catalyzes the intramolecular cyclization of bicyclic chalcones into tricyclic (S)-flavanones. Responsible for the isomerization of 4,2',4',6'-tetrahydroxychalcone (also termed chalcone) into naringenin.</text>
</comment>
<keyword evidence="3 10" id="KW-0413">Isomerase</keyword>
<dbReference type="Gene3D" id="1.10.890.20">
    <property type="match status" value="1"/>
</dbReference>
<dbReference type="InterPro" id="IPR016088">
    <property type="entry name" value="Chalcone_isomerase_3-sand"/>
</dbReference>
<evidence type="ECO:0000256" key="8">
    <source>
        <dbReference type="SAM" id="Phobius"/>
    </source>
</evidence>
<dbReference type="InterPro" id="IPR016087">
    <property type="entry name" value="Chalcone_isomerase"/>
</dbReference>
<dbReference type="Proteomes" id="UP000245207">
    <property type="component" value="Unassembled WGS sequence"/>
</dbReference>
<dbReference type="Pfam" id="PF02431">
    <property type="entry name" value="Chalcone"/>
    <property type="match status" value="1"/>
</dbReference>
<dbReference type="GO" id="GO:0009813">
    <property type="term" value="P:flavonoid biosynthetic process"/>
    <property type="evidence" value="ECO:0007669"/>
    <property type="project" value="UniProtKB-UniPathway"/>
</dbReference>
<dbReference type="STRING" id="35608.A0A2U1PVK0"/>
<keyword evidence="11" id="KW-1185">Reference proteome</keyword>
<comment type="pathway">
    <text evidence="1">Secondary metabolite biosynthesis; flavonoid biosynthesis.</text>
</comment>
<dbReference type="AlphaFoldDB" id="A0A2U1PVK0"/>
<dbReference type="EMBL" id="PKPP01000686">
    <property type="protein sequence ID" value="PWA89790.1"/>
    <property type="molecule type" value="Genomic_DNA"/>
</dbReference>
<evidence type="ECO:0000259" key="9">
    <source>
        <dbReference type="Pfam" id="PF02431"/>
    </source>
</evidence>
<evidence type="ECO:0000313" key="10">
    <source>
        <dbReference type="EMBL" id="PWA89790.1"/>
    </source>
</evidence>
<evidence type="ECO:0000313" key="11">
    <source>
        <dbReference type="Proteomes" id="UP000245207"/>
    </source>
</evidence>
<evidence type="ECO:0000256" key="5">
    <source>
        <dbReference type="ARBA" id="ARBA00025429"/>
    </source>
</evidence>
<dbReference type="GO" id="GO:0045430">
    <property type="term" value="F:chalcone isomerase activity"/>
    <property type="evidence" value="ECO:0007669"/>
    <property type="project" value="UniProtKB-EC"/>
</dbReference>
<dbReference type="Gene3D" id="3.50.70.10">
    <property type="match status" value="1"/>
</dbReference>
<dbReference type="InterPro" id="IPR016089">
    <property type="entry name" value="Chalcone_isomerase_bundle_sf"/>
</dbReference>
<evidence type="ECO:0000256" key="4">
    <source>
        <dbReference type="ARBA" id="ARBA00023241"/>
    </source>
</evidence>
<evidence type="ECO:0000256" key="6">
    <source>
        <dbReference type="ARBA" id="ARBA00034056"/>
    </source>
</evidence>
<dbReference type="PANTHER" id="PTHR28039">
    <property type="entry name" value="CHALCONE--FLAVONONE ISOMERASE 1-RELATED"/>
    <property type="match status" value="1"/>
</dbReference>
<accession>A0A2U1PVK0</accession>
<keyword evidence="4" id="KW-0284">Flavonoid biosynthesis</keyword>